<dbReference type="RefSeq" id="WP_119812149.1">
    <property type="nucleotide sequence ID" value="NZ_QYUP01000141.1"/>
</dbReference>
<reference evidence="2 3" key="1">
    <citation type="submission" date="2018-09" db="EMBL/GenBank/DDBJ databases">
        <authorList>
            <person name="Zhu H."/>
        </authorList>
    </citation>
    <scope>NUCLEOTIDE SEQUENCE [LARGE SCALE GENOMIC DNA]</scope>
    <source>
        <strain evidence="2 3">K1S02-61</strain>
    </source>
</reference>
<sequence>MAVYVDDECIEWRGKVWCHMVADTPEELHIFAARIGLKRVWFQSQSNYPHYDITLSVRGRALQLGAILADRPTLLSCARELKRQIAVQQEVPAAQLTLVF</sequence>
<organism evidence="2 3">
    <name type="scientific">Massilia cavernae</name>
    <dbReference type="NCBI Taxonomy" id="2320864"/>
    <lineage>
        <taxon>Bacteria</taxon>
        <taxon>Pseudomonadati</taxon>
        <taxon>Pseudomonadota</taxon>
        <taxon>Betaproteobacteria</taxon>
        <taxon>Burkholderiales</taxon>
        <taxon>Oxalobacteraceae</taxon>
        <taxon>Telluria group</taxon>
        <taxon>Massilia</taxon>
    </lineage>
</organism>
<comment type="caution">
    <text evidence="2">The sequence shown here is derived from an EMBL/GenBank/DDBJ whole genome shotgun (WGS) entry which is preliminary data.</text>
</comment>
<dbReference type="OrthoDB" id="9808993at2"/>
<accession>A0A418XH09</accession>
<protein>
    <submittedName>
        <fullName evidence="2">DUF4031 domain-containing protein</fullName>
    </submittedName>
</protein>
<dbReference type="InterPro" id="IPR025109">
    <property type="entry name" value="DUF4031"/>
</dbReference>
<dbReference type="Proteomes" id="UP000284006">
    <property type="component" value="Unassembled WGS sequence"/>
</dbReference>
<keyword evidence="3" id="KW-1185">Reference proteome</keyword>
<name>A0A418XH09_9BURK</name>
<evidence type="ECO:0000313" key="2">
    <source>
        <dbReference type="EMBL" id="RJG11715.1"/>
    </source>
</evidence>
<evidence type="ECO:0000313" key="3">
    <source>
        <dbReference type="Proteomes" id="UP000284006"/>
    </source>
</evidence>
<gene>
    <name evidence="2" type="ORF">D3872_18265</name>
</gene>
<evidence type="ECO:0000259" key="1">
    <source>
        <dbReference type="Pfam" id="PF13223"/>
    </source>
</evidence>
<dbReference type="EMBL" id="QYUP01000141">
    <property type="protein sequence ID" value="RJG11715.1"/>
    <property type="molecule type" value="Genomic_DNA"/>
</dbReference>
<dbReference type="Pfam" id="PF13223">
    <property type="entry name" value="DUF4031"/>
    <property type="match status" value="1"/>
</dbReference>
<proteinExistence type="predicted"/>
<feature type="domain" description="DUF4031" evidence="1">
    <location>
        <begin position="3"/>
        <end position="79"/>
    </location>
</feature>
<dbReference type="AlphaFoldDB" id="A0A418XH09"/>